<feature type="transmembrane region" description="Helical" evidence="1">
    <location>
        <begin position="99"/>
        <end position="120"/>
    </location>
</feature>
<keyword evidence="4" id="KW-1185">Reference proteome</keyword>
<evidence type="ECO:0000313" key="4">
    <source>
        <dbReference type="Proteomes" id="UP000332933"/>
    </source>
</evidence>
<gene>
    <name evidence="3" type="primary">Aste57867_12911</name>
    <name evidence="2" type="ORF">As57867_012863</name>
    <name evidence="3" type="ORF">ASTE57867_12911</name>
</gene>
<reference evidence="3 4" key="1">
    <citation type="submission" date="2019-03" db="EMBL/GenBank/DDBJ databases">
        <authorList>
            <person name="Gaulin E."/>
            <person name="Dumas B."/>
        </authorList>
    </citation>
    <scope>NUCLEOTIDE SEQUENCE [LARGE SCALE GENOMIC DNA]</scope>
    <source>
        <strain evidence="3">CBS 568.67</strain>
    </source>
</reference>
<keyword evidence="1" id="KW-0472">Membrane</keyword>
<keyword evidence="1" id="KW-1133">Transmembrane helix</keyword>
<evidence type="ECO:0000256" key="1">
    <source>
        <dbReference type="SAM" id="Phobius"/>
    </source>
</evidence>
<accession>A0A485KYG1</accession>
<reference evidence="2" key="2">
    <citation type="submission" date="2019-06" db="EMBL/GenBank/DDBJ databases">
        <title>Genomics analysis of Aphanomyces spp. identifies a new class of oomycete effector associated with host adaptation.</title>
        <authorList>
            <person name="Gaulin E."/>
        </authorList>
    </citation>
    <scope>NUCLEOTIDE SEQUENCE</scope>
    <source>
        <strain evidence="2">CBS 578.67</strain>
    </source>
</reference>
<name>A0A485KYG1_9STRA</name>
<proteinExistence type="predicted"/>
<dbReference type="AlphaFoldDB" id="A0A485KYG1"/>
<feature type="transmembrane region" description="Helical" evidence="1">
    <location>
        <begin position="12"/>
        <end position="29"/>
    </location>
</feature>
<protein>
    <submittedName>
        <fullName evidence="3">Aste57867_12911 protein</fullName>
    </submittedName>
</protein>
<feature type="transmembrane region" description="Helical" evidence="1">
    <location>
        <begin position="72"/>
        <end position="93"/>
    </location>
</feature>
<organism evidence="3 4">
    <name type="scientific">Aphanomyces stellatus</name>
    <dbReference type="NCBI Taxonomy" id="120398"/>
    <lineage>
        <taxon>Eukaryota</taxon>
        <taxon>Sar</taxon>
        <taxon>Stramenopiles</taxon>
        <taxon>Oomycota</taxon>
        <taxon>Saprolegniomycetes</taxon>
        <taxon>Saprolegniales</taxon>
        <taxon>Verrucalvaceae</taxon>
        <taxon>Aphanomyces</taxon>
    </lineage>
</organism>
<evidence type="ECO:0000313" key="3">
    <source>
        <dbReference type="EMBL" id="VFT89758.1"/>
    </source>
</evidence>
<keyword evidence="1" id="KW-0812">Transmembrane</keyword>
<dbReference type="EMBL" id="CAADRA010005429">
    <property type="protein sequence ID" value="VFT89758.1"/>
    <property type="molecule type" value="Genomic_DNA"/>
</dbReference>
<dbReference type="OrthoDB" id="75951at2759"/>
<dbReference type="Proteomes" id="UP000332933">
    <property type="component" value="Unassembled WGS sequence"/>
</dbReference>
<feature type="transmembrane region" description="Helical" evidence="1">
    <location>
        <begin position="49"/>
        <end position="65"/>
    </location>
</feature>
<dbReference type="EMBL" id="VJMH01005408">
    <property type="protein sequence ID" value="KAF0696352.1"/>
    <property type="molecule type" value="Genomic_DNA"/>
</dbReference>
<evidence type="ECO:0000313" key="2">
    <source>
        <dbReference type="EMBL" id="KAF0696352.1"/>
    </source>
</evidence>
<sequence length="133" mass="14478">MAKSVVKVHQFAMAVCGLLCTVAAVWSFVNDSYSGSFQGSVARISMRVYQIALALILLSTTALGLKQPLKWFGLLESYVGSGLYVIFLAFYTLGLGNSFGLYSTMTMLVVGFLSVCYGLVVKDERHDYPPLLA</sequence>